<gene>
    <name evidence="1" type="ORF">J2793_007175</name>
</gene>
<evidence type="ECO:0000313" key="2">
    <source>
        <dbReference type="Proteomes" id="UP001229486"/>
    </source>
</evidence>
<reference evidence="1" key="1">
    <citation type="submission" date="2023-07" db="EMBL/GenBank/DDBJ databases">
        <title>Sorghum-associated microbial communities from plants grown in Nebraska, USA.</title>
        <authorList>
            <person name="Schachtman D."/>
        </authorList>
    </citation>
    <scope>NUCLEOTIDE SEQUENCE</scope>
    <source>
        <strain evidence="1">DS1061</strain>
    </source>
</reference>
<evidence type="ECO:0008006" key="3">
    <source>
        <dbReference type="Google" id="ProtNLM"/>
    </source>
</evidence>
<dbReference type="Proteomes" id="UP001229486">
    <property type="component" value="Unassembled WGS sequence"/>
</dbReference>
<organism evidence="1 2">
    <name type="scientific">Paraburkholderia caledonica</name>
    <dbReference type="NCBI Taxonomy" id="134536"/>
    <lineage>
        <taxon>Bacteria</taxon>
        <taxon>Pseudomonadati</taxon>
        <taxon>Pseudomonadota</taxon>
        <taxon>Betaproteobacteria</taxon>
        <taxon>Burkholderiales</taxon>
        <taxon>Burkholderiaceae</taxon>
        <taxon>Paraburkholderia</taxon>
    </lineage>
</organism>
<name>A0AB73INV5_9BURK</name>
<evidence type="ECO:0000313" key="1">
    <source>
        <dbReference type="EMBL" id="MDP9651700.1"/>
    </source>
</evidence>
<protein>
    <recommendedName>
        <fullName evidence="3">DUF4376 domain-containing protein</fullName>
    </recommendedName>
</protein>
<dbReference type="RefSeq" id="WP_392396250.1">
    <property type="nucleotide sequence ID" value="NZ_JAURTK010000027.1"/>
</dbReference>
<comment type="caution">
    <text evidence="1">The sequence shown here is derived from an EMBL/GenBank/DDBJ whole genome shotgun (WGS) entry which is preliminary data.</text>
</comment>
<dbReference type="EMBL" id="JAURTK010000027">
    <property type="protein sequence ID" value="MDP9651700.1"/>
    <property type="molecule type" value="Genomic_DNA"/>
</dbReference>
<accession>A0AB73INV5</accession>
<proteinExistence type="predicted"/>
<dbReference type="AlphaFoldDB" id="A0AB73INV5"/>
<sequence>MRYAYSNNGVSFRAVDDDYSEQSGEVIFAGVATKEQLAEAFPGYFEHQESVAWAEYSAAAMIALTQSDKTILRCYESGIPVPAAWVRYRKSLRAIVGADSGDATAPLPTVPEYPEGT</sequence>